<dbReference type="Pfam" id="PF05699">
    <property type="entry name" value="Dimer_Tnp_hAT"/>
    <property type="match status" value="1"/>
</dbReference>
<proteinExistence type="predicted"/>
<dbReference type="SUPFAM" id="SSF53098">
    <property type="entry name" value="Ribonuclease H-like"/>
    <property type="match status" value="1"/>
</dbReference>
<dbReference type="PANTHER" id="PTHR23272:SF184">
    <property type="entry name" value="OS03G0311250 PROTEIN"/>
    <property type="match status" value="1"/>
</dbReference>
<gene>
    <name evidence="2" type="ORF">Ddye_014639</name>
</gene>
<accession>A0AAD9X8R5</accession>
<keyword evidence="3" id="KW-1185">Reference proteome</keyword>
<evidence type="ECO:0000313" key="3">
    <source>
        <dbReference type="Proteomes" id="UP001280121"/>
    </source>
</evidence>
<dbReference type="EMBL" id="JANJYI010000004">
    <property type="protein sequence ID" value="KAK2654783.1"/>
    <property type="molecule type" value="Genomic_DNA"/>
</dbReference>
<evidence type="ECO:0000259" key="1">
    <source>
        <dbReference type="Pfam" id="PF05699"/>
    </source>
</evidence>
<feature type="domain" description="HAT C-terminal dimerisation" evidence="1">
    <location>
        <begin position="2"/>
        <end position="80"/>
    </location>
</feature>
<dbReference type="InterPro" id="IPR008906">
    <property type="entry name" value="HATC_C_dom"/>
</dbReference>
<comment type="caution">
    <text evidence="2">The sequence shown here is derived from an EMBL/GenBank/DDBJ whole genome shotgun (WGS) entry which is preliminary data.</text>
</comment>
<dbReference type="AlphaFoldDB" id="A0AAD9X8R5"/>
<dbReference type="GO" id="GO:0046983">
    <property type="term" value="F:protein dimerization activity"/>
    <property type="evidence" value="ECO:0007669"/>
    <property type="project" value="InterPro"/>
</dbReference>
<reference evidence="2" key="1">
    <citation type="journal article" date="2023" name="Plant J.">
        <title>Genome sequences and population genomics provide insights into the demographic history, inbreeding, and mutation load of two 'living fossil' tree species of Dipteronia.</title>
        <authorList>
            <person name="Feng Y."/>
            <person name="Comes H.P."/>
            <person name="Chen J."/>
            <person name="Zhu S."/>
            <person name="Lu R."/>
            <person name="Zhang X."/>
            <person name="Li P."/>
            <person name="Qiu J."/>
            <person name="Olsen K.M."/>
            <person name="Qiu Y."/>
        </authorList>
    </citation>
    <scope>NUCLEOTIDE SEQUENCE</scope>
    <source>
        <strain evidence="2">KIB01</strain>
    </source>
</reference>
<sequence length="120" mass="13142">MYLDEPKLEISSNLDVLDYWKVNTVRYPGLSIMAIDNLSIPVSTVASEMALSVGGRVLGRFHSLLKPDMVEAIVCTRDWMQGENVSEALEVDDIADDILKLTLENSLGPSIESATSQIGD</sequence>
<name>A0AAD9X8R5_9ROSI</name>
<protein>
    <recommendedName>
        <fullName evidence="1">HAT C-terminal dimerisation domain-containing protein</fullName>
    </recommendedName>
</protein>
<organism evidence="2 3">
    <name type="scientific">Dipteronia dyeriana</name>
    <dbReference type="NCBI Taxonomy" id="168575"/>
    <lineage>
        <taxon>Eukaryota</taxon>
        <taxon>Viridiplantae</taxon>
        <taxon>Streptophyta</taxon>
        <taxon>Embryophyta</taxon>
        <taxon>Tracheophyta</taxon>
        <taxon>Spermatophyta</taxon>
        <taxon>Magnoliopsida</taxon>
        <taxon>eudicotyledons</taxon>
        <taxon>Gunneridae</taxon>
        <taxon>Pentapetalae</taxon>
        <taxon>rosids</taxon>
        <taxon>malvids</taxon>
        <taxon>Sapindales</taxon>
        <taxon>Sapindaceae</taxon>
        <taxon>Hippocastanoideae</taxon>
        <taxon>Acereae</taxon>
        <taxon>Dipteronia</taxon>
    </lineage>
</organism>
<dbReference type="PANTHER" id="PTHR23272">
    <property type="entry name" value="BED FINGER-RELATED"/>
    <property type="match status" value="1"/>
</dbReference>
<dbReference type="Proteomes" id="UP001280121">
    <property type="component" value="Unassembled WGS sequence"/>
</dbReference>
<evidence type="ECO:0000313" key="2">
    <source>
        <dbReference type="EMBL" id="KAK2654783.1"/>
    </source>
</evidence>
<dbReference type="InterPro" id="IPR012337">
    <property type="entry name" value="RNaseH-like_sf"/>
</dbReference>